<evidence type="ECO:0000313" key="1">
    <source>
        <dbReference type="EMBL" id="MBL5935280.1"/>
    </source>
</evidence>
<sequence length="290" mass="33394">MNIYELYKLKAKHQRSYAVAVYEGSQRKYKPKALLNLEAAHLYPNGKGGANSPENLMIVPALINRRNGDALPYQHNGLAGIQASGEPYPMEGGMYEAMVERFGLSEVREALGRLRPTKRFRGNAGRNVSLKSLNREQPIMLLLRFELIRIKLRSDSSRITDLQRLANFEYPLYVELLAIVIFHAILAGDPDRLLARIKRILNPFNKRYSTERVFIIMFALTGKYLRRYFGLNIASRHEMVNFYNSFYSVKVLEECLFSDDTVYCYSYSGGNIRKEKTCFVVPANILKRLM</sequence>
<name>A0AAP2F2B1_LELAM</name>
<organism evidence="1 2">
    <name type="scientific">Lelliottia amnigena</name>
    <name type="common">Enterobacter amnigenus</name>
    <dbReference type="NCBI Taxonomy" id="61646"/>
    <lineage>
        <taxon>Bacteria</taxon>
        <taxon>Pseudomonadati</taxon>
        <taxon>Pseudomonadota</taxon>
        <taxon>Gammaproteobacteria</taxon>
        <taxon>Enterobacterales</taxon>
        <taxon>Enterobacteriaceae</taxon>
        <taxon>Lelliottia</taxon>
    </lineage>
</organism>
<reference evidence="1" key="1">
    <citation type="submission" date="2020-12" db="EMBL/GenBank/DDBJ databases">
        <title>Draft genome sequence of Enterobacter spp., Lelliottia spp. and Serratia spp. isolated from drinking water reservoirs and lakes.</title>
        <authorList>
            <person name="Reitter C."/>
            <person name="Neuhaus K."/>
            <person name="Huegler M."/>
        </authorList>
    </citation>
    <scope>NUCLEOTIDE SEQUENCE</scope>
    <source>
        <strain evidence="1">TZW15</strain>
    </source>
</reference>
<proteinExistence type="predicted"/>
<dbReference type="AlphaFoldDB" id="A0AAP2F2B1"/>
<dbReference type="Proteomes" id="UP000653275">
    <property type="component" value="Unassembled WGS sequence"/>
</dbReference>
<comment type="caution">
    <text evidence="1">The sequence shown here is derived from an EMBL/GenBank/DDBJ whole genome shotgun (WGS) entry which is preliminary data.</text>
</comment>
<evidence type="ECO:0000313" key="2">
    <source>
        <dbReference type="Proteomes" id="UP000653275"/>
    </source>
</evidence>
<protein>
    <submittedName>
        <fullName evidence="1">Uncharacterized protein</fullName>
    </submittedName>
</protein>
<accession>A0AAP2F2B1</accession>
<dbReference type="RefSeq" id="WP_202665872.1">
    <property type="nucleotide sequence ID" value="NZ_JAENMR010000005.1"/>
</dbReference>
<dbReference type="EMBL" id="JAENMS010000005">
    <property type="protein sequence ID" value="MBL5935280.1"/>
    <property type="molecule type" value="Genomic_DNA"/>
</dbReference>
<gene>
    <name evidence="1" type="ORF">I7V27_12615</name>
</gene>